<evidence type="ECO:0000313" key="2">
    <source>
        <dbReference type="EMBL" id="GLK12238.1"/>
    </source>
</evidence>
<feature type="compositionally biased region" description="Basic and acidic residues" evidence="1">
    <location>
        <begin position="1"/>
        <end position="13"/>
    </location>
</feature>
<protein>
    <submittedName>
        <fullName evidence="2">Uncharacterized protein</fullName>
    </submittedName>
</protein>
<feature type="compositionally biased region" description="Basic and acidic residues" evidence="1">
    <location>
        <begin position="59"/>
        <end position="69"/>
    </location>
</feature>
<reference evidence="2" key="2">
    <citation type="submission" date="2023-01" db="EMBL/GenBank/DDBJ databases">
        <authorList>
            <person name="Sun Q."/>
            <person name="Evtushenko L."/>
        </authorList>
    </citation>
    <scope>NUCLEOTIDE SEQUENCE</scope>
    <source>
        <strain evidence="2">VKM Ac-2007</strain>
    </source>
</reference>
<evidence type="ECO:0000313" key="3">
    <source>
        <dbReference type="Proteomes" id="UP001143474"/>
    </source>
</evidence>
<dbReference type="AlphaFoldDB" id="A0A9W6MFU2"/>
<reference evidence="2" key="1">
    <citation type="journal article" date="2014" name="Int. J. Syst. Evol. Microbiol.">
        <title>Complete genome sequence of Corynebacterium casei LMG S-19264T (=DSM 44701T), isolated from a smear-ripened cheese.</title>
        <authorList>
            <consortium name="US DOE Joint Genome Institute (JGI-PGF)"/>
            <person name="Walter F."/>
            <person name="Albersmeier A."/>
            <person name="Kalinowski J."/>
            <person name="Ruckert C."/>
        </authorList>
    </citation>
    <scope>NUCLEOTIDE SEQUENCE</scope>
    <source>
        <strain evidence="2">VKM Ac-2007</strain>
    </source>
</reference>
<sequence length="69" mass="7649">MARAFDVTDRPGSREPPAIVRLPKDRSHVPGEILHLPVCSQATAPGEGLRPPRRPFARAPKENPARTFR</sequence>
<accession>A0A9W6MFU2</accession>
<name>A0A9W6MFU2_9ACTN</name>
<gene>
    <name evidence="2" type="ORF">GCM10017600_56470</name>
</gene>
<comment type="caution">
    <text evidence="2">The sequence shown here is derived from an EMBL/GenBank/DDBJ whole genome shotgun (WGS) entry which is preliminary data.</text>
</comment>
<feature type="region of interest" description="Disordered" evidence="1">
    <location>
        <begin position="39"/>
        <end position="69"/>
    </location>
</feature>
<proteinExistence type="predicted"/>
<feature type="region of interest" description="Disordered" evidence="1">
    <location>
        <begin position="1"/>
        <end position="26"/>
    </location>
</feature>
<dbReference type="Proteomes" id="UP001143474">
    <property type="component" value="Unassembled WGS sequence"/>
</dbReference>
<organism evidence="2 3">
    <name type="scientific">Streptosporangium carneum</name>
    <dbReference type="NCBI Taxonomy" id="47481"/>
    <lineage>
        <taxon>Bacteria</taxon>
        <taxon>Bacillati</taxon>
        <taxon>Actinomycetota</taxon>
        <taxon>Actinomycetes</taxon>
        <taxon>Streptosporangiales</taxon>
        <taxon>Streptosporangiaceae</taxon>
        <taxon>Streptosporangium</taxon>
    </lineage>
</organism>
<dbReference type="EMBL" id="BSEV01000015">
    <property type="protein sequence ID" value="GLK12238.1"/>
    <property type="molecule type" value="Genomic_DNA"/>
</dbReference>
<keyword evidence="3" id="KW-1185">Reference proteome</keyword>
<evidence type="ECO:0000256" key="1">
    <source>
        <dbReference type="SAM" id="MobiDB-lite"/>
    </source>
</evidence>